<feature type="compositionally biased region" description="Basic residues" evidence="1">
    <location>
        <begin position="1310"/>
        <end position="1322"/>
    </location>
</feature>
<evidence type="ECO:0000256" key="1">
    <source>
        <dbReference type="SAM" id="MobiDB-lite"/>
    </source>
</evidence>
<feature type="compositionally biased region" description="Low complexity" evidence="1">
    <location>
        <begin position="1275"/>
        <end position="1288"/>
    </location>
</feature>
<feature type="compositionally biased region" description="Basic and acidic residues" evidence="1">
    <location>
        <begin position="264"/>
        <end position="280"/>
    </location>
</feature>
<dbReference type="EMBL" id="FO082269">
    <property type="protein sequence ID" value="CCO18129.1"/>
    <property type="molecule type" value="Genomic_DNA"/>
</dbReference>
<feature type="compositionally biased region" description="Gly residues" evidence="1">
    <location>
        <begin position="1415"/>
        <end position="1428"/>
    </location>
</feature>
<feature type="compositionally biased region" description="Basic and acidic residues" evidence="1">
    <location>
        <begin position="289"/>
        <end position="298"/>
    </location>
</feature>
<feature type="region of interest" description="Disordered" evidence="1">
    <location>
        <begin position="1273"/>
        <end position="1428"/>
    </location>
</feature>
<name>K8EJF2_9CHLO</name>
<dbReference type="PANTHER" id="PTHR35711:SF1">
    <property type="entry name" value="ECTODERMAL, ISOFORM F"/>
    <property type="match status" value="1"/>
</dbReference>
<accession>K8EJF2</accession>
<organism evidence="2 3">
    <name type="scientific">Bathycoccus prasinos</name>
    <dbReference type="NCBI Taxonomy" id="41875"/>
    <lineage>
        <taxon>Eukaryota</taxon>
        <taxon>Viridiplantae</taxon>
        <taxon>Chlorophyta</taxon>
        <taxon>Mamiellophyceae</taxon>
        <taxon>Mamiellales</taxon>
        <taxon>Bathycoccaceae</taxon>
        <taxon>Bathycoccus</taxon>
    </lineage>
</organism>
<feature type="compositionally biased region" description="Acidic residues" evidence="1">
    <location>
        <begin position="1362"/>
        <end position="1379"/>
    </location>
</feature>
<reference evidence="2 3" key="1">
    <citation type="submission" date="2011-10" db="EMBL/GenBank/DDBJ databases">
        <authorList>
            <person name="Genoscope - CEA"/>
        </authorList>
    </citation>
    <scope>NUCLEOTIDE SEQUENCE [LARGE SCALE GENOMIC DNA]</scope>
    <source>
        <strain evidence="2 3">RCC 1105</strain>
    </source>
</reference>
<feature type="compositionally biased region" description="Acidic residues" evidence="1">
    <location>
        <begin position="498"/>
        <end position="518"/>
    </location>
</feature>
<dbReference type="RefSeq" id="XP_007510596.1">
    <property type="nucleotide sequence ID" value="XM_007510534.1"/>
</dbReference>
<evidence type="ECO:0000313" key="2">
    <source>
        <dbReference type="EMBL" id="CCO18129.1"/>
    </source>
</evidence>
<feature type="region of interest" description="Disordered" evidence="1">
    <location>
        <begin position="1"/>
        <end position="25"/>
    </location>
</feature>
<gene>
    <name evidence="2" type="ordered locus">Bathy10g03060</name>
</gene>
<evidence type="ECO:0000313" key="3">
    <source>
        <dbReference type="Proteomes" id="UP000198341"/>
    </source>
</evidence>
<feature type="region of interest" description="Disordered" evidence="1">
    <location>
        <begin position="569"/>
        <end position="592"/>
    </location>
</feature>
<dbReference type="GeneID" id="19013381"/>
<feature type="compositionally biased region" description="Basic and acidic residues" evidence="1">
    <location>
        <begin position="1294"/>
        <end position="1309"/>
    </location>
</feature>
<feature type="region of interest" description="Disordered" evidence="1">
    <location>
        <begin position="250"/>
        <end position="306"/>
    </location>
</feature>
<keyword evidence="3" id="KW-1185">Reference proteome</keyword>
<protein>
    <submittedName>
        <fullName evidence="2">Uncharacterized protein</fullName>
    </submittedName>
</protein>
<dbReference type="PANTHER" id="PTHR35711">
    <property type="entry name" value="EXPRESSED PROTEIN"/>
    <property type="match status" value="1"/>
</dbReference>
<sequence>MDDDDENDDDGSRSSNWESKRRKRREDACDAFVSSLPSSSSTSISKRKLNSEFTPREQIEIVLHAFLMSTNNGSSSVCEAHKSLKLLEERHKVLTLSEETRATLFNHLRKMANADAIEVRDILHVLKGTNKEKSTWKTERMDEKISTVLELLYAMRESPRAWVIGEKSVERFIEALVENFEHRRRGGEPGEEKSETDGEDGEKKFWILRSDDDYNVWNYMETVRSMVKSLRLAAHPNTLLLMSSAASFAGGSGGDEIDGATTTADRRAHENRGEGEHGGDGNDDDDDNERNKVKNKTDEELEEDERVEQYRAGYKNLENNRCASSARAFAAIFEQIQLRWMHEHGSEILGNEGGWSLPEDDIVFQKEIHALIEEINACIPERIDSFDSFANGLDANRVWANACGFALRKCMEALEDKDDPIRAKEFDLLERKMRGSIDSRLVALAVVEGMFLKGKEEKEKDEAWNGYRNEIFFLEPSQGIILAHDILKCIANTRIVMDDDGDDDDDDGDDEEEEETDENSDHHQKRSDCIVNVGMDALRALAVKLDSVSVQAVLKSWLEPRLKSQKLHLGGDVANENDKNNNNNDEDGKNRNDDFSYFLGKKQLDAMAFAMIPKSDRLTSSAGFALVRASLELSSFLEELSQNVDNFNRSVNVNADKKSETVDVHISDEVAYNTSSLFATAAALRICVIDRKASEDDSFRRLLALVDVEACLDARTRQKADLELCRIPASKWVAACSRCLKNSEPLLNKMQSGNSIIDDDDKHNDSYSERMIAERRVSITKRAAQAIAKAASNGSSSMPPDNIAHMLVTSKCLRLCSEVASSLAGGKLITTPASGAKSTPRVMRNDDDDDDEISFLSLPKESRAAMVGACISLLNCAYLLPANTYARQSIWDAMFATSGRVLATKWALERANEWNDLRAINPALRFAAALDDDTSLMLGRSTFNLKNVDEEEQRQISIQTSRNVAIAHVVAAAWSNGVDDEASMDRENYAVKEDDVLHAISAISRDAAFARSSSSNTHTHNQMASFLTIFTNEDEDEASNNARATFASLRGRAELVSRGFSHFKKKAFSSQNLLSLYKTAMHFCLASAASADSSILDEGKGGGNLDPDARTIVNDRGALSPGAVVLVASETIEALSDEIRKCESGDQQQSKDQSTTIADAEMVCLLFLDGLRAVRVVCELEVPGPVMAGRLAMASASTLLSLSVVFAKFSNQNLQDIARRKNMLEMCIQGIDALIDCKAVYASPRRCKALLDAATAAAKRTSALSAEEMISQANTTTTTTAPTTIAPAVNNEGSTKEKKMDISRSFDARRLRRKRRINRGGRVKMSASSKRREQQSALQRSGAVGRKRSRDIRNYEVASDSDGTDDDDDYYDDDGEEGNDGGGYGAAAIMEEFEPSDIDESDDDDSDDNNDNNDGGFGMRGGGITGWG</sequence>
<feature type="compositionally biased region" description="Acidic residues" evidence="1">
    <location>
        <begin position="1391"/>
        <end position="1411"/>
    </location>
</feature>
<dbReference type="Proteomes" id="UP000198341">
    <property type="component" value="Chromosome 10"/>
</dbReference>
<dbReference type="KEGG" id="bpg:Bathy10g03060"/>
<proteinExistence type="predicted"/>
<feature type="region of interest" description="Disordered" evidence="1">
    <location>
        <begin position="498"/>
        <end position="525"/>
    </location>
</feature>